<comment type="subcellular location">
    <subcellularLocation>
        <location evidence="10">Cytoplasm</location>
    </subcellularLocation>
</comment>
<keyword evidence="7 10" id="KW-0411">Iron-sulfur</keyword>
<comment type="function">
    <text evidence="9">Required for the first step of diphthamide biosynthesis, a post-translational modification of histidine which occurs in elongation factor 2. DPH1 and DPH2 transfer a 3-amino-3-carboxypropyl (ACP) group from S-adenosyl-L-methionine (SAM) to a histidine residue, the reaction is assisted by a reduction system comprising DPH3 and a NADH-dependent reductase, predominantly CBR1. Facilitates the reduction of the catalytic iron-sulfur cluster found in the DPH1 subunit.</text>
</comment>
<dbReference type="EMBL" id="JANBPU010000065">
    <property type="protein sequence ID" value="KAJ1917662.1"/>
    <property type="molecule type" value="Genomic_DNA"/>
</dbReference>
<evidence type="ECO:0000256" key="2">
    <source>
        <dbReference type="ARBA" id="ARBA00005156"/>
    </source>
</evidence>
<dbReference type="InterPro" id="IPR042263">
    <property type="entry name" value="DPH1/DPH2_1"/>
</dbReference>
<dbReference type="GO" id="GO:0005737">
    <property type="term" value="C:cytoplasm"/>
    <property type="evidence" value="ECO:0007669"/>
    <property type="project" value="UniProtKB-SubCell"/>
</dbReference>
<comment type="cofactor">
    <cofactor evidence="1">
        <name>[4Fe-4S] cluster</name>
        <dbReference type="ChEBI" id="CHEBI:49883"/>
    </cofactor>
</comment>
<keyword evidence="5 10" id="KW-0479">Metal-binding</keyword>
<comment type="similarity">
    <text evidence="3 10">Belongs to the DPH1/DPH2 family. DPH2 subfamily.</text>
</comment>
<keyword evidence="10" id="KW-0963">Cytoplasm</keyword>
<evidence type="ECO:0000256" key="6">
    <source>
        <dbReference type="ARBA" id="ARBA00023004"/>
    </source>
</evidence>
<dbReference type="PANTHER" id="PTHR10762">
    <property type="entry name" value="DIPHTHAMIDE BIOSYNTHESIS PROTEIN"/>
    <property type="match status" value="1"/>
</dbReference>
<protein>
    <recommendedName>
        <fullName evidence="4 10">2-(3-amino-3-carboxypropyl)histidine synthase subunit 2</fullName>
    </recommendedName>
</protein>
<dbReference type="SFLD" id="SFLDG01121">
    <property type="entry name" value="Diphthamide_biosynthesis"/>
    <property type="match status" value="1"/>
</dbReference>
<evidence type="ECO:0000313" key="13">
    <source>
        <dbReference type="Proteomes" id="UP001150538"/>
    </source>
</evidence>
<dbReference type="PANTHER" id="PTHR10762:SF2">
    <property type="entry name" value="2-(3-AMINO-3-CARBOXYPROPYL)HISTIDINE SYNTHASE SUBUNIT 2"/>
    <property type="match status" value="1"/>
</dbReference>
<evidence type="ECO:0000256" key="9">
    <source>
        <dbReference type="ARBA" id="ARBA00054092"/>
    </source>
</evidence>
<dbReference type="FunFam" id="3.40.50.11840:FF:000002">
    <property type="entry name" value="2-(3-amino-3-carboxypropyl)histidine synthase subunit 2"/>
    <property type="match status" value="1"/>
</dbReference>
<comment type="caution">
    <text evidence="12">The sequence shown here is derived from an EMBL/GenBank/DDBJ whole genome shotgun (WGS) entry which is preliminary data.</text>
</comment>
<dbReference type="SFLD" id="SFLDF00408">
    <property type="entry name" value="Diphthamide_biosynthesis_famil"/>
    <property type="match status" value="1"/>
</dbReference>
<dbReference type="InterPro" id="IPR010014">
    <property type="entry name" value="DHP2"/>
</dbReference>
<dbReference type="Proteomes" id="UP001150538">
    <property type="component" value="Unassembled WGS sequence"/>
</dbReference>
<dbReference type="InterPro" id="IPR042265">
    <property type="entry name" value="DPH1/DPH2_3"/>
</dbReference>
<dbReference type="GO" id="GO:0051536">
    <property type="term" value="F:iron-sulfur cluster binding"/>
    <property type="evidence" value="ECO:0007669"/>
    <property type="project" value="UniProtKB-KW"/>
</dbReference>
<dbReference type="NCBIfam" id="TIGR00322">
    <property type="entry name" value="diphth2_R"/>
    <property type="match status" value="2"/>
</dbReference>
<dbReference type="Gene3D" id="3.40.50.11840">
    <property type="entry name" value="Diphthamide synthesis DPH1/DPH2 domain 1"/>
    <property type="match status" value="1"/>
</dbReference>
<keyword evidence="6 10" id="KW-0408">Iron</keyword>
<dbReference type="Gene3D" id="3.40.50.11860">
    <property type="entry name" value="Diphthamide synthesis DPH1/DPH2 domain 3"/>
    <property type="match status" value="1"/>
</dbReference>
<dbReference type="GO" id="GO:0090560">
    <property type="term" value="F:2-(3-amino-3-carboxypropyl)histidine synthase activity"/>
    <property type="evidence" value="ECO:0007669"/>
    <property type="project" value="InterPro"/>
</dbReference>
<dbReference type="AlphaFoldDB" id="A0A9W7ZVW1"/>
<evidence type="ECO:0000256" key="7">
    <source>
        <dbReference type="ARBA" id="ARBA00023014"/>
    </source>
</evidence>
<evidence type="ECO:0000256" key="10">
    <source>
        <dbReference type="RuleBase" id="RU364133"/>
    </source>
</evidence>
<comment type="pathway">
    <text evidence="2 10">Protein modification; peptidyl-diphthamide biosynthesis.</text>
</comment>
<dbReference type="GO" id="GO:0017183">
    <property type="term" value="P:protein histidyl modification to diphthamide"/>
    <property type="evidence" value="ECO:0007669"/>
    <property type="project" value="InterPro"/>
</dbReference>
<evidence type="ECO:0000256" key="5">
    <source>
        <dbReference type="ARBA" id="ARBA00022723"/>
    </source>
</evidence>
<evidence type="ECO:0000256" key="1">
    <source>
        <dbReference type="ARBA" id="ARBA00001966"/>
    </source>
</evidence>
<dbReference type="SFLD" id="SFLDS00032">
    <property type="entry name" value="Radical_SAM_3-amino-3-carboxyp"/>
    <property type="match status" value="1"/>
</dbReference>
<dbReference type="Pfam" id="PF01866">
    <property type="entry name" value="Diphthamide_syn"/>
    <property type="match status" value="2"/>
</dbReference>
<dbReference type="NCBIfam" id="TIGR00272">
    <property type="entry name" value="DPH2"/>
    <property type="match status" value="1"/>
</dbReference>
<evidence type="ECO:0000256" key="4">
    <source>
        <dbReference type="ARBA" id="ARBA00021914"/>
    </source>
</evidence>
<evidence type="ECO:0000256" key="8">
    <source>
        <dbReference type="ARBA" id="ARBA00034128"/>
    </source>
</evidence>
<evidence type="ECO:0000256" key="3">
    <source>
        <dbReference type="ARBA" id="ARBA00006179"/>
    </source>
</evidence>
<feature type="region of interest" description="Disordered" evidence="11">
    <location>
        <begin position="532"/>
        <end position="572"/>
    </location>
</feature>
<keyword evidence="13" id="KW-1185">Reference proteome</keyword>
<sequence length="572" mass="64136">MTEITNPVPVADDGSSAIARQVDVESTKHIHSDKDLETFYEISKTANVISQGGYKRVALQFPDELLADSTAVSMTLADKTGAKVFVLADTSYGSCCVDEVAAQHCDADFIVHYGHTCLSLTSRLPVLYIYCRLPIHLQNLVNEFKKQFDQDSDLERKYSLLYHVSYTYIMDEIINKLKEIGYRNVTKTNVRSSSRPYIPAKSTKDDICSQNNAQGCCQTKDDNNNENNNENGGGCCSSIPQKTDETLLKELPDEADDEFANARLISGRSFDGLDSDDDISDYTLIYIGAEGMTLTNIMLTNSTSEIYSYNPDTKIFRYESTKVNRHLSRRFLMVQKAKDAEIIGIVIGTLGVSQYMSILEDLKAMIKKARKKFYVFVVGKLNVPKLANFMEIEVFVIVACPENTLIDSKEFYQPVVTPYELKLALSTSIGWDGTYITDFKKYLSIDQNRKNEDGIDCSQEGEEEDKDIPHYSLVTGTLKSSKYHVNYDDSDEIETSGGDVAIRNNTTHMIKYMNSAGADYLLSRSYQGLGHDVDKNISDDEKQSLNNEDPGADIVEGRSGIARGYENENSYR</sequence>
<name>A0A9W7ZVW1_9FUNG</name>
<comment type="subunit">
    <text evidence="8">Component of the 2-(3-amino-3-carboxypropyl)histidine synthase complex composed of DPH1, DPH2, DPH3 and a NADH-dependent reductase, predominantly CBR1.</text>
</comment>
<dbReference type="OrthoDB" id="449241at2759"/>
<comment type="function">
    <text evidence="10">Required for the first step of diphthamide biosynthesis, a post-translational modification of histidine which occurs in elongation factor 2. DPH1 and DPH2 transfer a 3-amino-3-carboxypropyl (ACP) group from S-adenosyl-L-methionine (SAM) to a histidine residue, the reaction is assisted by a reduction system comprising DPH3 and a NADH-dependent reductase. Facilitates the reduction of the catalytic iron-sulfur cluster found in the DPH1 subunit.</text>
</comment>
<dbReference type="InterPro" id="IPR016435">
    <property type="entry name" value="DPH1/DPH2"/>
</dbReference>
<feature type="compositionally biased region" description="Basic and acidic residues" evidence="11">
    <location>
        <begin position="532"/>
        <end position="543"/>
    </location>
</feature>
<evidence type="ECO:0000313" key="12">
    <source>
        <dbReference type="EMBL" id="KAJ1917662.1"/>
    </source>
</evidence>
<dbReference type="FunFam" id="3.40.50.11860:FF:000001">
    <property type="entry name" value="2-(3-amino-3-carboxypropyl)histidine synthase subunit 2"/>
    <property type="match status" value="1"/>
</dbReference>
<proteinExistence type="inferred from homology"/>
<organism evidence="12 13">
    <name type="scientific">Mycoemilia scoparia</name>
    <dbReference type="NCBI Taxonomy" id="417184"/>
    <lineage>
        <taxon>Eukaryota</taxon>
        <taxon>Fungi</taxon>
        <taxon>Fungi incertae sedis</taxon>
        <taxon>Zoopagomycota</taxon>
        <taxon>Kickxellomycotina</taxon>
        <taxon>Kickxellomycetes</taxon>
        <taxon>Kickxellales</taxon>
        <taxon>Kickxellaceae</taxon>
        <taxon>Mycoemilia</taxon>
    </lineage>
</organism>
<dbReference type="GO" id="GO:0046872">
    <property type="term" value="F:metal ion binding"/>
    <property type="evidence" value="ECO:0007669"/>
    <property type="project" value="UniProtKB-KW"/>
</dbReference>
<accession>A0A9W7ZVW1</accession>
<reference evidence="12" key="1">
    <citation type="submission" date="2022-07" db="EMBL/GenBank/DDBJ databases">
        <title>Phylogenomic reconstructions and comparative analyses of Kickxellomycotina fungi.</title>
        <authorList>
            <person name="Reynolds N.K."/>
            <person name="Stajich J.E."/>
            <person name="Barry K."/>
            <person name="Grigoriev I.V."/>
            <person name="Crous P."/>
            <person name="Smith M.E."/>
        </authorList>
    </citation>
    <scope>NUCLEOTIDE SEQUENCE</scope>
    <source>
        <strain evidence="12">NBRC 100468</strain>
    </source>
</reference>
<evidence type="ECO:0000256" key="11">
    <source>
        <dbReference type="SAM" id="MobiDB-lite"/>
    </source>
</evidence>
<gene>
    <name evidence="12" type="primary">DPH2</name>
    <name evidence="12" type="ORF">H4219_003074</name>
</gene>